<evidence type="ECO:0000256" key="1">
    <source>
        <dbReference type="ARBA" id="ARBA00004413"/>
    </source>
</evidence>
<protein>
    <recommendedName>
        <fullName evidence="3">Flagellar motor switch protein FliN</fullName>
    </recommendedName>
</protein>
<gene>
    <name evidence="10" type="ORF">WL88_28890</name>
</gene>
<keyword evidence="7" id="KW-0472">Membrane</keyword>
<dbReference type="EMBL" id="LPJV01000062">
    <property type="protein sequence ID" value="KWF45100.1"/>
    <property type="molecule type" value="Genomic_DNA"/>
</dbReference>
<dbReference type="InterPro" id="IPR051469">
    <property type="entry name" value="FliN/MopA/SpaO"/>
</dbReference>
<dbReference type="PANTHER" id="PTHR43484:SF1">
    <property type="entry name" value="FLAGELLAR MOTOR SWITCH PROTEIN FLIN"/>
    <property type="match status" value="1"/>
</dbReference>
<comment type="subcellular location">
    <subcellularLocation>
        <location evidence="1">Cell membrane</location>
        <topology evidence="1">Peripheral membrane protein</topology>
        <orientation evidence="1">Cytoplasmic side</orientation>
    </subcellularLocation>
</comment>
<dbReference type="AlphaFoldDB" id="A0AAW3P7P2"/>
<keyword evidence="10" id="KW-0969">Cilium</keyword>
<dbReference type="PANTHER" id="PTHR43484">
    <property type="match status" value="1"/>
</dbReference>
<keyword evidence="10" id="KW-0282">Flagellum</keyword>
<dbReference type="GO" id="GO:0009425">
    <property type="term" value="C:bacterial-type flagellum basal body"/>
    <property type="evidence" value="ECO:0007669"/>
    <property type="project" value="InterPro"/>
</dbReference>
<dbReference type="PRINTS" id="PR00956">
    <property type="entry name" value="FLGMOTORFLIN"/>
</dbReference>
<name>A0AAW3P7P2_9BURK</name>
<evidence type="ECO:0000256" key="8">
    <source>
        <dbReference type="SAM" id="MobiDB-lite"/>
    </source>
</evidence>
<dbReference type="InterPro" id="IPR012826">
    <property type="entry name" value="FliN"/>
</dbReference>
<keyword evidence="10" id="KW-0966">Cell projection</keyword>
<sequence>MESEEQTDLDSLLSELEPDGTDYPTPAAEPAAARRRDPRQLLAKIPVQLTLEVGTATVSLAELMNVEEGTVLELDRLAGEPLLIKVNGTVVGQAEVVVSGENYGLKILDLEHLGDFTP</sequence>
<dbReference type="NCBIfam" id="TIGR02480">
    <property type="entry name" value="fliN"/>
    <property type="match status" value="1"/>
</dbReference>
<feature type="region of interest" description="Disordered" evidence="8">
    <location>
        <begin position="1"/>
        <end position="37"/>
    </location>
</feature>
<dbReference type="GO" id="GO:0071973">
    <property type="term" value="P:bacterial-type flagellum-dependent cell motility"/>
    <property type="evidence" value="ECO:0007669"/>
    <property type="project" value="InterPro"/>
</dbReference>
<keyword evidence="4" id="KW-1003">Cell membrane</keyword>
<dbReference type="SUPFAM" id="SSF101801">
    <property type="entry name" value="Surface presentation of antigens (SPOA)"/>
    <property type="match status" value="1"/>
</dbReference>
<evidence type="ECO:0000259" key="9">
    <source>
        <dbReference type="Pfam" id="PF01052"/>
    </source>
</evidence>
<dbReference type="GO" id="GO:0005886">
    <property type="term" value="C:plasma membrane"/>
    <property type="evidence" value="ECO:0007669"/>
    <property type="project" value="UniProtKB-SubCell"/>
</dbReference>
<dbReference type="GO" id="GO:0006935">
    <property type="term" value="P:chemotaxis"/>
    <property type="evidence" value="ECO:0007669"/>
    <property type="project" value="UniProtKB-KW"/>
</dbReference>
<keyword evidence="5" id="KW-0145">Chemotaxis</keyword>
<dbReference type="GO" id="GO:0003774">
    <property type="term" value="F:cytoskeletal motor activity"/>
    <property type="evidence" value="ECO:0007669"/>
    <property type="project" value="InterPro"/>
</dbReference>
<dbReference type="InterPro" id="IPR036429">
    <property type="entry name" value="SpoA-like_sf"/>
</dbReference>
<dbReference type="RefSeq" id="WP_059511235.1">
    <property type="nucleotide sequence ID" value="NZ_LOYB01000046.1"/>
</dbReference>
<evidence type="ECO:0000256" key="5">
    <source>
        <dbReference type="ARBA" id="ARBA00022500"/>
    </source>
</evidence>
<dbReference type="InterPro" id="IPR001172">
    <property type="entry name" value="FliN_T3SS_HrcQb"/>
</dbReference>
<evidence type="ECO:0000313" key="11">
    <source>
        <dbReference type="Proteomes" id="UP000063236"/>
    </source>
</evidence>
<evidence type="ECO:0000313" key="10">
    <source>
        <dbReference type="EMBL" id="KWF45100.1"/>
    </source>
</evidence>
<evidence type="ECO:0000256" key="2">
    <source>
        <dbReference type="ARBA" id="ARBA00009226"/>
    </source>
</evidence>
<evidence type="ECO:0000256" key="3">
    <source>
        <dbReference type="ARBA" id="ARBA00021897"/>
    </source>
</evidence>
<evidence type="ECO:0000256" key="4">
    <source>
        <dbReference type="ARBA" id="ARBA00022475"/>
    </source>
</evidence>
<proteinExistence type="inferred from homology"/>
<dbReference type="InterPro" id="IPR001543">
    <property type="entry name" value="FliN-like_C"/>
</dbReference>
<organism evidence="10 11">
    <name type="scientific">Burkholderia diffusa</name>
    <dbReference type="NCBI Taxonomy" id="488732"/>
    <lineage>
        <taxon>Bacteria</taxon>
        <taxon>Pseudomonadati</taxon>
        <taxon>Pseudomonadota</taxon>
        <taxon>Betaproteobacteria</taxon>
        <taxon>Burkholderiales</taxon>
        <taxon>Burkholderiaceae</taxon>
        <taxon>Burkholderia</taxon>
        <taxon>Burkholderia cepacia complex</taxon>
    </lineage>
</organism>
<dbReference type="Proteomes" id="UP000063236">
    <property type="component" value="Unassembled WGS sequence"/>
</dbReference>
<reference evidence="10 11" key="1">
    <citation type="submission" date="2015-11" db="EMBL/GenBank/DDBJ databases">
        <title>Expanding the genomic diversity of Burkholderia species for the development of highly accurate diagnostics.</title>
        <authorList>
            <person name="Sahl J."/>
            <person name="Keim P."/>
            <person name="Wagner D."/>
        </authorList>
    </citation>
    <scope>NUCLEOTIDE SEQUENCE [LARGE SCALE GENOMIC DNA]</scope>
    <source>
        <strain evidence="10 11">MSMB378WGS</strain>
    </source>
</reference>
<dbReference type="Gene3D" id="2.30.330.10">
    <property type="entry name" value="SpoA-like"/>
    <property type="match status" value="1"/>
</dbReference>
<comment type="caution">
    <text evidence="10">The sequence shown here is derived from an EMBL/GenBank/DDBJ whole genome shotgun (WGS) entry which is preliminary data.</text>
</comment>
<feature type="domain" description="Flagellar motor switch protein FliN-like C-terminal" evidence="9">
    <location>
        <begin position="41"/>
        <end position="110"/>
    </location>
</feature>
<keyword evidence="6" id="KW-0283">Flagellar rotation</keyword>
<accession>A0AAW3P7P2</accession>
<evidence type="ECO:0000256" key="6">
    <source>
        <dbReference type="ARBA" id="ARBA00022779"/>
    </source>
</evidence>
<dbReference type="Pfam" id="PF01052">
    <property type="entry name" value="FliMN_C"/>
    <property type="match status" value="1"/>
</dbReference>
<comment type="similarity">
    <text evidence="2">Belongs to the FliN/MopA/SpaO family.</text>
</comment>
<evidence type="ECO:0000256" key="7">
    <source>
        <dbReference type="ARBA" id="ARBA00023136"/>
    </source>
</evidence>